<keyword evidence="4 13" id="KW-0479">Metal-binding</keyword>
<proteinExistence type="inferred from homology"/>
<feature type="active site" evidence="13">
    <location>
        <position position="67"/>
    </location>
</feature>
<feature type="active site" evidence="13">
    <location>
        <position position="140"/>
    </location>
</feature>
<evidence type="ECO:0000256" key="1">
    <source>
        <dbReference type="ARBA" id="ARBA00009518"/>
    </source>
</evidence>
<accession>A0A1G2F6I1</accession>
<evidence type="ECO:0000256" key="8">
    <source>
        <dbReference type="ARBA" id="ARBA00022842"/>
    </source>
</evidence>
<evidence type="ECO:0000256" key="4">
    <source>
        <dbReference type="ARBA" id="ARBA00022723"/>
    </source>
</evidence>
<evidence type="ECO:0000256" key="2">
    <source>
        <dbReference type="ARBA" id="ARBA00022490"/>
    </source>
</evidence>
<dbReference type="STRING" id="1801992.A2Y98_01445"/>
<comment type="function">
    <text evidence="13">The RuvA-RuvB-RuvC complex processes Holliday junction (HJ) DNA during genetic recombination and DNA repair. Endonuclease that resolves HJ intermediates. Cleaves cruciform DNA by making single-stranded nicks across the HJ at symmetrical positions within the homologous arms, yielding a 5'-phosphate and a 3'-hydroxyl group; requires a central core of homology in the junction. The consensus cleavage sequence is 5'-(A/T)TT(C/G)-3'. Cleavage occurs on the 3'-side of the TT dinucleotide at the point of strand exchange. HJ branch migration catalyzed by RuvA-RuvB allows RuvC to scan DNA until it finds its consensus sequence, where it cleaves and resolves the cruciform DNA.</text>
</comment>
<keyword evidence="5 13" id="KW-0255">Endonuclease</keyword>
<dbReference type="GO" id="GO:0003677">
    <property type="term" value="F:DNA binding"/>
    <property type="evidence" value="ECO:0007669"/>
    <property type="project" value="UniProtKB-KW"/>
</dbReference>
<evidence type="ECO:0000256" key="14">
    <source>
        <dbReference type="NCBIfam" id="TIGR00228"/>
    </source>
</evidence>
<evidence type="ECO:0000256" key="13">
    <source>
        <dbReference type="HAMAP-Rule" id="MF_00034"/>
    </source>
</evidence>
<evidence type="ECO:0000256" key="7">
    <source>
        <dbReference type="ARBA" id="ARBA00022801"/>
    </source>
</evidence>
<dbReference type="EMBL" id="MHMW01000028">
    <property type="protein sequence ID" value="OGZ33684.1"/>
    <property type="molecule type" value="Genomic_DNA"/>
</dbReference>
<keyword evidence="3 13" id="KW-0540">Nuclease</keyword>
<evidence type="ECO:0000313" key="16">
    <source>
        <dbReference type="Proteomes" id="UP000179099"/>
    </source>
</evidence>
<dbReference type="GO" id="GO:0006281">
    <property type="term" value="P:DNA repair"/>
    <property type="evidence" value="ECO:0007669"/>
    <property type="project" value="UniProtKB-UniRule"/>
</dbReference>
<dbReference type="GO" id="GO:0000287">
    <property type="term" value="F:magnesium ion binding"/>
    <property type="evidence" value="ECO:0007669"/>
    <property type="project" value="UniProtKB-UniRule"/>
</dbReference>
<keyword evidence="8 13" id="KW-0460">Magnesium</keyword>
<dbReference type="GO" id="GO:0005737">
    <property type="term" value="C:cytoplasm"/>
    <property type="evidence" value="ECO:0007669"/>
    <property type="project" value="UniProtKB-SubCell"/>
</dbReference>
<feature type="binding site" evidence="13">
    <location>
        <position position="67"/>
    </location>
    <ligand>
        <name>Mg(2+)</name>
        <dbReference type="ChEBI" id="CHEBI:18420"/>
        <label>2</label>
    </ligand>
</feature>
<dbReference type="InterPro" id="IPR012337">
    <property type="entry name" value="RNaseH-like_sf"/>
</dbReference>
<dbReference type="NCBIfam" id="TIGR00228">
    <property type="entry name" value="ruvC"/>
    <property type="match status" value="1"/>
</dbReference>
<comment type="similarity">
    <text evidence="1 13">Belongs to the RuvC family.</text>
</comment>
<evidence type="ECO:0000256" key="3">
    <source>
        <dbReference type="ARBA" id="ARBA00022722"/>
    </source>
</evidence>
<dbReference type="Gene3D" id="3.30.420.10">
    <property type="entry name" value="Ribonuclease H-like superfamily/Ribonuclease H"/>
    <property type="match status" value="1"/>
</dbReference>
<dbReference type="GO" id="GO:0048476">
    <property type="term" value="C:Holliday junction resolvase complex"/>
    <property type="evidence" value="ECO:0007669"/>
    <property type="project" value="UniProtKB-UniRule"/>
</dbReference>
<dbReference type="SUPFAM" id="SSF53098">
    <property type="entry name" value="Ribonuclease H-like"/>
    <property type="match status" value="1"/>
</dbReference>
<comment type="cofactor">
    <cofactor evidence="13">
        <name>Mg(2+)</name>
        <dbReference type="ChEBI" id="CHEBI:18420"/>
    </cofactor>
    <text evidence="13">Binds 2 Mg(2+) ion per subunit.</text>
</comment>
<feature type="binding site" evidence="13">
    <location>
        <position position="7"/>
    </location>
    <ligand>
        <name>Mg(2+)</name>
        <dbReference type="ChEBI" id="CHEBI:18420"/>
        <label>1</label>
    </ligand>
</feature>
<evidence type="ECO:0000256" key="5">
    <source>
        <dbReference type="ARBA" id="ARBA00022759"/>
    </source>
</evidence>
<evidence type="ECO:0000256" key="11">
    <source>
        <dbReference type="ARBA" id="ARBA00023204"/>
    </source>
</evidence>
<comment type="catalytic activity">
    <reaction evidence="12 13">
        <text>Endonucleolytic cleavage at a junction such as a reciprocal single-stranded crossover between two homologous DNA duplexes (Holliday junction).</text>
        <dbReference type="EC" id="3.1.21.10"/>
    </reaction>
</comment>
<dbReference type="NCBIfam" id="NF000711">
    <property type="entry name" value="PRK00039.2-1"/>
    <property type="match status" value="1"/>
</dbReference>
<organism evidence="15 16">
    <name type="scientific">Candidatus Portnoybacteria bacterium RBG_19FT_COMBO_36_7</name>
    <dbReference type="NCBI Taxonomy" id="1801992"/>
    <lineage>
        <taxon>Bacteria</taxon>
        <taxon>Candidatus Portnoyibacteriota</taxon>
    </lineage>
</organism>
<evidence type="ECO:0000256" key="12">
    <source>
        <dbReference type="ARBA" id="ARBA00029354"/>
    </source>
</evidence>
<dbReference type="EC" id="3.1.21.10" evidence="13 14"/>
<dbReference type="HAMAP" id="MF_00034">
    <property type="entry name" value="RuvC"/>
    <property type="match status" value="1"/>
</dbReference>
<comment type="subcellular location">
    <subcellularLocation>
        <location evidence="13">Cytoplasm</location>
    </subcellularLocation>
</comment>
<dbReference type="PROSITE" id="PS01321">
    <property type="entry name" value="RUVC"/>
    <property type="match status" value="1"/>
</dbReference>
<keyword evidence="11 13" id="KW-0234">DNA repair</keyword>
<keyword evidence="7 13" id="KW-0378">Hydrolase</keyword>
<dbReference type="InterPro" id="IPR002176">
    <property type="entry name" value="X-over_junc_endoDNase_RuvC"/>
</dbReference>
<keyword evidence="9 13" id="KW-0238">DNA-binding</keyword>
<keyword evidence="6 13" id="KW-0227">DNA damage</keyword>
<evidence type="ECO:0000256" key="9">
    <source>
        <dbReference type="ARBA" id="ARBA00023125"/>
    </source>
</evidence>
<dbReference type="PANTHER" id="PTHR30194">
    <property type="entry name" value="CROSSOVER JUNCTION ENDODEOXYRIBONUCLEASE RUVC"/>
    <property type="match status" value="1"/>
</dbReference>
<sequence length="164" mass="17767">MIILGIDPGTAIMGYGCIRAEKNKNRLVGYGCLKTAKNLNEASRLKILYKGLIKLIKNFKPDCLAVEKIFFFKNAKTVISVSQARGIATLAAANLGVPVIEFTPLQVKQAVSGYGRAEKQQIQKMVKLLLDLKEIPKPDDAADALAIAICGAHCSKNSQKPEPV</sequence>
<evidence type="ECO:0000313" key="15">
    <source>
        <dbReference type="EMBL" id="OGZ33684.1"/>
    </source>
</evidence>
<dbReference type="PANTHER" id="PTHR30194:SF3">
    <property type="entry name" value="CROSSOVER JUNCTION ENDODEOXYRIBONUCLEASE RUVC"/>
    <property type="match status" value="1"/>
</dbReference>
<gene>
    <name evidence="13" type="primary">ruvC</name>
    <name evidence="15" type="ORF">A2Y98_01445</name>
</gene>
<dbReference type="FunFam" id="3.30.420.10:FF:000002">
    <property type="entry name" value="Crossover junction endodeoxyribonuclease RuvC"/>
    <property type="match status" value="1"/>
</dbReference>
<comment type="caution">
    <text evidence="15">The sequence shown here is derived from an EMBL/GenBank/DDBJ whole genome shotgun (WGS) entry which is preliminary data.</text>
</comment>
<protein>
    <recommendedName>
        <fullName evidence="13 14">Crossover junction endodeoxyribonuclease RuvC</fullName>
        <ecNumber evidence="13 14">3.1.21.10</ecNumber>
    </recommendedName>
    <alternativeName>
        <fullName evidence="13">Holliday junction nuclease RuvC</fullName>
    </alternativeName>
    <alternativeName>
        <fullName evidence="13">Holliday junction resolvase RuvC</fullName>
    </alternativeName>
</protein>
<feature type="binding site" evidence="13">
    <location>
        <position position="140"/>
    </location>
    <ligand>
        <name>Mg(2+)</name>
        <dbReference type="ChEBI" id="CHEBI:18420"/>
        <label>1</label>
    </ligand>
</feature>
<keyword evidence="2 13" id="KW-0963">Cytoplasm</keyword>
<dbReference type="GO" id="GO:0008821">
    <property type="term" value="F:crossover junction DNA endonuclease activity"/>
    <property type="evidence" value="ECO:0007669"/>
    <property type="project" value="UniProtKB-UniRule"/>
</dbReference>
<dbReference type="InterPro" id="IPR020563">
    <property type="entry name" value="X-over_junc_endoDNase_Mg_BS"/>
</dbReference>
<evidence type="ECO:0000256" key="6">
    <source>
        <dbReference type="ARBA" id="ARBA00022763"/>
    </source>
</evidence>
<dbReference type="InterPro" id="IPR036397">
    <property type="entry name" value="RNaseH_sf"/>
</dbReference>
<dbReference type="GO" id="GO:0006310">
    <property type="term" value="P:DNA recombination"/>
    <property type="evidence" value="ECO:0007669"/>
    <property type="project" value="UniProtKB-UniRule"/>
</dbReference>
<dbReference type="AlphaFoldDB" id="A0A1G2F6I1"/>
<reference evidence="15 16" key="1">
    <citation type="journal article" date="2016" name="Nat. Commun.">
        <title>Thousands of microbial genomes shed light on interconnected biogeochemical processes in an aquifer system.</title>
        <authorList>
            <person name="Anantharaman K."/>
            <person name="Brown C.T."/>
            <person name="Hug L.A."/>
            <person name="Sharon I."/>
            <person name="Castelle C.J."/>
            <person name="Probst A.J."/>
            <person name="Thomas B.C."/>
            <person name="Singh A."/>
            <person name="Wilkins M.J."/>
            <person name="Karaoz U."/>
            <person name="Brodie E.L."/>
            <person name="Williams K.H."/>
            <person name="Hubbard S.S."/>
            <person name="Banfield J.F."/>
        </authorList>
    </citation>
    <scope>NUCLEOTIDE SEQUENCE [LARGE SCALE GENOMIC DNA]</scope>
</reference>
<evidence type="ECO:0000256" key="10">
    <source>
        <dbReference type="ARBA" id="ARBA00023172"/>
    </source>
</evidence>
<dbReference type="Pfam" id="PF02075">
    <property type="entry name" value="RuvC"/>
    <property type="match status" value="1"/>
</dbReference>
<comment type="subunit">
    <text evidence="13">Homodimer which binds Holliday junction (HJ) DNA. The HJ becomes 2-fold symmetrical on binding to RuvC with unstacked arms; it has a different conformation from HJ DNA in complex with RuvA. In the full resolvosome a probable DNA-RuvA(4)-RuvB(12)-RuvC(2) complex forms which resolves the HJ.</text>
</comment>
<dbReference type="PRINTS" id="PR00696">
    <property type="entry name" value="RSOLVASERUVC"/>
</dbReference>
<dbReference type="CDD" id="cd16962">
    <property type="entry name" value="RuvC"/>
    <property type="match status" value="1"/>
</dbReference>
<dbReference type="Proteomes" id="UP000179099">
    <property type="component" value="Unassembled WGS sequence"/>
</dbReference>
<feature type="active site" evidence="13">
    <location>
        <position position="7"/>
    </location>
</feature>
<keyword evidence="10 13" id="KW-0233">DNA recombination</keyword>
<name>A0A1G2F6I1_9BACT</name>